<sequence>MPTCENCGQKWPWKTGVKNTVKFRNKAKCPYCEKTQYPIPKSRKLTAISSYMPALLIIALTLILDLDGLGIFFLAIALMLVFLGVYPFMMKLSNDDPMSTYKM</sequence>
<gene>
    <name evidence="2" type="ORF">AUO94_01350</name>
</gene>
<keyword evidence="1" id="KW-0472">Membrane</keyword>
<dbReference type="InterPro" id="IPR026369">
    <property type="entry name" value="CxxC_20_CxxC"/>
</dbReference>
<keyword evidence="1" id="KW-1133">Transmembrane helix</keyword>
<feature type="transmembrane region" description="Helical" evidence="1">
    <location>
        <begin position="70"/>
        <end position="89"/>
    </location>
</feature>
<keyword evidence="3" id="KW-1185">Reference proteome</keyword>
<evidence type="ECO:0000313" key="3">
    <source>
        <dbReference type="Proteomes" id="UP000065533"/>
    </source>
</evidence>
<dbReference type="EMBL" id="CP013661">
    <property type="protein sequence ID" value="ALS77372.1"/>
    <property type="molecule type" value="Genomic_DNA"/>
</dbReference>
<organism evidence="2 3">
    <name type="scientific">Planococcus kocurii</name>
    <dbReference type="NCBI Taxonomy" id="1374"/>
    <lineage>
        <taxon>Bacteria</taxon>
        <taxon>Bacillati</taxon>
        <taxon>Bacillota</taxon>
        <taxon>Bacilli</taxon>
        <taxon>Bacillales</taxon>
        <taxon>Caryophanaceae</taxon>
        <taxon>Planococcus</taxon>
    </lineage>
</organism>
<name>A0ABM5WSS1_9BACL</name>
<dbReference type="RefSeq" id="WP_058384052.1">
    <property type="nucleotide sequence ID" value="NZ_CP013661.2"/>
</dbReference>
<evidence type="ECO:0008006" key="4">
    <source>
        <dbReference type="Google" id="ProtNLM"/>
    </source>
</evidence>
<dbReference type="Proteomes" id="UP000065533">
    <property type="component" value="Chromosome"/>
</dbReference>
<evidence type="ECO:0000313" key="2">
    <source>
        <dbReference type="EMBL" id="ALS77372.1"/>
    </source>
</evidence>
<evidence type="ECO:0000256" key="1">
    <source>
        <dbReference type="SAM" id="Phobius"/>
    </source>
</evidence>
<accession>A0ABM5WSS1</accession>
<feature type="transmembrane region" description="Helical" evidence="1">
    <location>
        <begin position="45"/>
        <end position="64"/>
    </location>
</feature>
<dbReference type="NCBIfam" id="TIGR04104">
    <property type="entry name" value="cxxc_20_cxxc"/>
    <property type="match status" value="1"/>
</dbReference>
<keyword evidence="1" id="KW-0812">Transmembrane</keyword>
<protein>
    <recommendedName>
        <fullName evidence="4">Cxxc_20_cxxc protein</fullName>
    </recommendedName>
</protein>
<reference evidence="2" key="1">
    <citation type="submission" date="2016-01" db="EMBL/GenBank/DDBJ databases">
        <title>Complete genome of Planococcus kocurri type strain.</title>
        <authorList>
            <person name="See-Too W.S."/>
        </authorList>
    </citation>
    <scope>NUCLEOTIDE SEQUENCE [LARGE SCALE GENOMIC DNA]</scope>
    <source>
        <strain evidence="2">ATCC 43650</strain>
    </source>
</reference>
<proteinExistence type="predicted"/>